<proteinExistence type="predicted"/>
<gene>
    <name evidence="1" type="ORF">AVDCRST_MAG10-2645</name>
</gene>
<dbReference type="EMBL" id="CADCTB010000162">
    <property type="protein sequence ID" value="CAA9259063.1"/>
    <property type="molecule type" value="Genomic_DNA"/>
</dbReference>
<dbReference type="AlphaFoldDB" id="A0A6J4ITU5"/>
<organism evidence="1">
    <name type="scientific">uncultured Acidimicrobiales bacterium</name>
    <dbReference type="NCBI Taxonomy" id="310071"/>
    <lineage>
        <taxon>Bacteria</taxon>
        <taxon>Bacillati</taxon>
        <taxon>Actinomycetota</taxon>
        <taxon>Acidimicrobiia</taxon>
        <taxon>Acidimicrobiales</taxon>
        <taxon>environmental samples</taxon>
    </lineage>
</organism>
<sequence length="96" mass="10792">MTIESVAAQLRPLRARIDAQQANTHTWPTKEEELAADVDRYDRRLLKAAAMLGVNAPAARRREQFLLSDADRAQLEHRLAEVGLDVHAKADESSHH</sequence>
<evidence type="ECO:0000313" key="1">
    <source>
        <dbReference type="EMBL" id="CAA9259063.1"/>
    </source>
</evidence>
<accession>A0A6J4ITU5</accession>
<protein>
    <submittedName>
        <fullName evidence="1">Uncharacterized protein</fullName>
    </submittedName>
</protein>
<reference evidence="1" key="1">
    <citation type="submission" date="2020-02" db="EMBL/GenBank/DDBJ databases">
        <authorList>
            <person name="Meier V. D."/>
        </authorList>
    </citation>
    <scope>NUCLEOTIDE SEQUENCE</scope>
    <source>
        <strain evidence="1">AVDCRST_MAG10</strain>
    </source>
</reference>
<name>A0A6J4ITU5_9ACTN</name>